<dbReference type="EMBL" id="KI912118">
    <property type="protein sequence ID" value="ETS75627.1"/>
    <property type="molecule type" value="Genomic_DNA"/>
</dbReference>
<evidence type="ECO:0000313" key="3">
    <source>
        <dbReference type="Proteomes" id="UP000030651"/>
    </source>
</evidence>
<accession>W3WR44</accession>
<name>W3WR44_PESFW</name>
<sequence>MFAPFLLMASCLVLGGFSKPVGVDVVASRFEHTAIDLPVASRGLQKRDADVAFDLGFRVTDKTLFSGTFNTPNGESATLSLNCVDCHTWGTITASALFPDSFGDLLDDFGDLNPLNDVSLALGFSGVGARVQVDMSAAVDGTVKIPLFVSETPLGIAIPGTQIGIVFSVDLVLGLSGEVATNAGFEVVLPDSSSFALSLDPSKDVVADFNGIATSLLPITTEIPANLTMALQLSVEAGVELSAAGLSPALTALAGALINIPEVTIGEGFATNETCLPVFADININAGASVDIGADIAGFELPGINPAVSTTFIDLATSTCFGDQTLSPPTATTSVNASVVCPVALATQTITTTPTQSLIACAVSEVLCPASLTQVILAEATQTITTSSCPLGPWGNSTMYAQTATALGLGTGTLAAKATSAPSLNVKQKMPLPLRPGPGFFPMAPSPLPTQRYPMQPRQPRQ</sequence>
<dbReference type="OMA" id="IKTIKCP"/>
<reference evidence="3" key="1">
    <citation type="journal article" date="2015" name="BMC Genomics">
        <title>Genomic and transcriptomic analysis of the endophytic fungus Pestalotiopsis fici reveals its lifestyle and high potential for synthesis of natural products.</title>
        <authorList>
            <person name="Wang X."/>
            <person name="Zhang X."/>
            <person name="Liu L."/>
            <person name="Xiang M."/>
            <person name="Wang W."/>
            <person name="Sun X."/>
            <person name="Che Y."/>
            <person name="Guo L."/>
            <person name="Liu G."/>
            <person name="Guo L."/>
            <person name="Wang C."/>
            <person name="Yin W.B."/>
            <person name="Stadler M."/>
            <person name="Zhang X."/>
            <person name="Liu X."/>
        </authorList>
    </citation>
    <scope>NUCLEOTIDE SEQUENCE [LARGE SCALE GENOMIC DNA]</scope>
    <source>
        <strain evidence="3">W106-1 / CGMCC3.15140</strain>
    </source>
</reference>
<feature type="chain" id="PRO_5004834097" description="Cytochrome c domain-containing protein" evidence="1">
    <location>
        <begin position="19"/>
        <end position="462"/>
    </location>
</feature>
<feature type="signal peptide" evidence="1">
    <location>
        <begin position="1"/>
        <end position="18"/>
    </location>
</feature>
<dbReference type="OrthoDB" id="4733706at2759"/>
<dbReference type="AlphaFoldDB" id="W3WR44"/>
<organism evidence="2 3">
    <name type="scientific">Pestalotiopsis fici (strain W106-1 / CGMCC3.15140)</name>
    <dbReference type="NCBI Taxonomy" id="1229662"/>
    <lineage>
        <taxon>Eukaryota</taxon>
        <taxon>Fungi</taxon>
        <taxon>Dikarya</taxon>
        <taxon>Ascomycota</taxon>
        <taxon>Pezizomycotina</taxon>
        <taxon>Sordariomycetes</taxon>
        <taxon>Xylariomycetidae</taxon>
        <taxon>Amphisphaeriales</taxon>
        <taxon>Sporocadaceae</taxon>
        <taxon>Pestalotiopsis</taxon>
    </lineage>
</organism>
<dbReference type="HOGENOM" id="CLU_542944_0_0_1"/>
<keyword evidence="3" id="KW-1185">Reference proteome</keyword>
<dbReference type="Proteomes" id="UP000030651">
    <property type="component" value="Unassembled WGS sequence"/>
</dbReference>
<keyword evidence="1" id="KW-0732">Signal</keyword>
<protein>
    <recommendedName>
        <fullName evidence="4">Cytochrome c domain-containing protein</fullName>
    </recommendedName>
</protein>
<dbReference type="InParanoid" id="W3WR44"/>
<gene>
    <name evidence="2" type="ORF">PFICI_12571</name>
</gene>
<dbReference type="RefSeq" id="XP_007839343.1">
    <property type="nucleotide sequence ID" value="XM_007841152.1"/>
</dbReference>
<evidence type="ECO:0008006" key="4">
    <source>
        <dbReference type="Google" id="ProtNLM"/>
    </source>
</evidence>
<proteinExistence type="predicted"/>
<dbReference type="GeneID" id="19277584"/>
<dbReference type="KEGG" id="pfy:PFICI_12571"/>
<evidence type="ECO:0000256" key="1">
    <source>
        <dbReference type="SAM" id="SignalP"/>
    </source>
</evidence>
<evidence type="ECO:0000313" key="2">
    <source>
        <dbReference type="EMBL" id="ETS75627.1"/>
    </source>
</evidence>